<keyword evidence="1" id="KW-1133">Transmembrane helix</keyword>
<keyword evidence="1" id="KW-0472">Membrane</keyword>
<sequence>MTTRPKLKLGSHLLPGLAAIGLFIVMTAAFLSASFPQPQGFPADANITASIGYAMFNLNLGDVAGESFLAAFIIIALTLDVALDGSIHLARREYSDSDTSVITDGGRKLKNHVFNEGDD</sequence>
<gene>
    <name evidence="2" type="primary">nuoJ2</name>
    <name evidence="2" type="ordered locus">Hqrw_1758</name>
</gene>
<evidence type="ECO:0000256" key="1">
    <source>
        <dbReference type="SAM" id="Phobius"/>
    </source>
</evidence>
<evidence type="ECO:0000313" key="2">
    <source>
        <dbReference type="EMBL" id="CCC39688.1"/>
    </source>
</evidence>
<proteinExistence type="predicted"/>
<dbReference type="HOGENOM" id="CLU_143951_0_0_2"/>
<dbReference type="GO" id="GO:0016491">
    <property type="term" value="F:oxidoreductase activity"/>
    <property type="evidence" value="ECO:0007669"/>
    <property type="project" value="UniProtKB-KW"/>
</dbReference>
<reference evidence="2 3" key="1">
    <citation type="journal article" date="2011" name="PLoS ONE">
        <title>Haloquadratum walsbyi: limited diversity in a global pond.</title>
        <authorList>
            <person name="Dyall-Smith M."/>
            <person name="Pfeiffer F."/>
            <person name="Klee K."/>
            <person name="Palm P."/>
            <person name="Gross K."/>
            <person name="Schuster S.C."/>
            <person name="Rampp M."/>
            <person name="Oesterhelt D."/>
        </authorList>
    </citation>
    <scope>NUCLEOTIDE SEQUENCE [LARGE SCALE GENOMIC DNA]</scope>
    <source>
        <strain evidence="3">DSM 16854 / JCM 12705 / C23</strain>
    </source>
</reference>
<name>G0LGY6_HALWC</name>
<feature type="transmembrane region" description="Helical" evidence="1">
    <location>
        <begin position="12"/>
        <end position="33"/>
    </location>
</feature>
<dbReference type="RefSeq" id="WP_011570923.1">
    <property type="nucleotide sequence ID" value="NC_017459.1"/>
</dbReference>
<organism evidence="2 3">
    <name type="scientific">Haloquadratum walsbyi (strain DSM 16854 / JCM 12705 / C23)</name>
    <dbReference type="NCBI Taxonomy" id="768065"/>
    <lineage>
        <taxon>Archaea</taxon>
        <taxon>Methanobacteriati</taxon>
        <taxon>Methanobacteriota</taxon>
        <taxon>Stenosarchaea group</taxon>
        <taxon>Halobacteria</taxon>
        <taxon>Halobacteriales</taxon>
        <taxon>Haloferacaceae</taxon>
        <taxon>Haloquadratum</taxon>
    </lineage>
</organism>
<protein>
    <submittedName>
        <fullName evidence="2">NADH dehydrogenase-like complex subunit J2</fullName>
        <ecNumber evidence="2">1.6.5.-</ecNumber>
    </submittedName>
</protein>
<feature type="transmembrane region" description="Helical" evidence="1">
    <location>
        <begin position="63"/>
        <end position="83"/>
    </location>
</feature>
<dbReference type="KEGG" id="hwc:Hqrw_1758"/>
<dbReference type="EMBL" id="FR746099">
    <property type="protein sequence ID" value="CCC39688.1"/>
    <property type="molecule type" value="Genomic_DNA"/>
</dbReference>
<dbReference type="OrthoDB" id="214784at2157"/>
<dbReference type="AlphaFoldDB" id="G0LGY6"/>
<keyword evidence="2" id="KW-0560">Oxidoreductase</keyword>
<evidence type="ECO:0000313" key="3">
    <source>
        <dbReference type="Proteomes" id="UP000007954"/>
    </source>
</evidence>
<accession>G0LGY6</accession>
<dbReference type="EC" id="1.6.5.-" evidence="2"/>
<dbReference type="Proteomes" id="UP000007954">
    <property type="component" value="Chromosome"/>
</dbReference>
<keyword evidence="1" id="KW-0812">Transmembrane</keyword>
<dbReference type="GeneID" id="12446450"/>